<feature type="domain" description="ShKT" evidence="5">
    <location>
        <begin position="278"/>
        <end position="318"/>
    </location>
</feature>
<reference evidence="6" key="1">
    <citation type="submission" date="2013-03" db="EMBL/GenBank/DDBJ databases">
        <authorList>
            <person name="Aslett M."/>
        </authorList>
    </citation>
    <scope>NUCLEOTIDE SEQUENCE [LARGE SCALE GENOMIC DNA]</scope>
    <source>
        <strain evidence="6">ISE/inbred ISE</strain>
    </source>
</reference>
<dbReference type="Pfam" id="PF01549">
    <property type="entry name" value="ShK"/>
    <property type="match status" value="4"/>
</dbReference>
<organism evidence="6">
    <name type="scientific">Haemonchus contortus</name>
    <name type="common">Barber pole worm</name>
    <dbReference type="NCBI Taxonomy" id="6289"/>
    <lineage>
        <taxon>Eukaryota</taxon>
        <taxon>Metazoa</taxon>
        <taxon>Ecdysozoa</taxon>
        <taxon>Nematoda</taxon>
        <taxon>Chromadorea</taxon>
        <taxon>Rhabditida</taxon>
        <taxon>Rhabditina</taxon>
        <taxon>Rhabditomorpha</taxon>
        <taxon>Strongyloidea</taxon>
        <taxon>Trichostrongylidae</taxon>
        <taxon>Haemonchus</taxon>
    </lineage>
</organism>
<name>W6NDU1_HAECO</name>
<accession>W6NDU1</accession>
<dbReference type="PANTHER" id="PTHR46219:SF5">
    <property type="entry name" value="SHKT DOMAIN-CONTAINING PROTEIN"/>
    <property type="match status" value="1"/>
</dbReference>
<dbReference type="Gene3D" id="1.10.10.1940">
    <property type="match status" value="4"/>
</dbReference>
<evidence type="ECO:0000259" key="5">
    <source>
        <dbReference type="PROSITE" id="PS51670"/>
    </source>
</evidence>
<sequence>MIGLIIESSRYRNTPTVLMGYCILLIALIHVSNVLAQSCADGGVGPCLSGTCPPSFTCLTNIDSCCDNSQIVRAPTPPPPVTTAPPVTVPPVTVPPVTVPVVTAGPGVTVRTTAASTTCVDKINAATGSSDCPSMISYCNNAVYYNLMTEQCPRTCGRCTSSSSPTTNSTCVDKINTAKGYSDCPSMASYCNVASYYTLMTEQCPKTCGRCSSSSSTTTTTSCVDKVNAATGVSDCASMIGYCNNTVYYTLMTEQCPKTCGRCSSTSSSSNLSTTTTCVDKVNAATGVSDCSRLASYCGVASYVTLMQEQCPRTCGYCTSG</sequence>
<evidence type="ECO:0000256" key="3">
    <source>
        <dbReference type="PROSITE-ProRule" id="PRU01005"/>
    </source>
</evidence>
<protein>
    <submittedName>
        <fullName evidence="6">Metridin ShK toxin domain containing protein</fullName>
    </submittedName>
</protein>
<proteinExistence type="predicted"/>
<evidence type="ECO:0000256" key="4">
    <source>
        <dbReference type="SAM" id="SignalP"/>
    </source>
</evidence>
<dbReference type="SMART" id="SM00254">
    <property type="entry name" value="ShKT"/>
    <property type="match status" value="4"/>
</dbReference>
<reference evidence="6" key="2">
    <citation type="submission" date="2013-05" db="EMBL/GenBank/DDBJ databases">
        <title>The genome and transcriptome of Haemonchus contortus: a key model parasite for drug and vaccine discovery.</title>
        <authorList>
            <person name="Laing R."/>
            <person name="Kikuchi T."/>
            <person name="Martinelli A."/>
            <person name="Tsai I.J."/>
            <person name="Beech R.N."/>
            <person name="Redman E."/>
            <person name="Holroyd N."/>
            <person name="Bartley D.J."/>
            <person name="Beasley H."/>
            <person name="Britton C."/>
            <person name="Curran D."/>
            <person name="Devaney E."/>
            <person name="Gilabert A."/>
            <person name="Jackson F."/>
            <person name="Hunt M."/>
            <person name="Johnston S."/>
            <person name="Kryukov I."/>
            <person name="Li K."/>
            <person name="Morrison A.A."/>
            <person name="Reid A.J."/>
            <person name="Sargison N."/>
            <person name="Saunders G."/>
            <person name="Wasmuth J.D."/>
            <person name="Wolstenholme A."/>
            <person name="Berriman M."/>
            <person name="Gilleard J.S."/>
            <person name="Cotton J.A."/>
        </authorList>
    </citation>
    <scope>NUCLEOTIDE SEQUENCE [LARGE SCALE GENOMIC DNA]</scope>
    <source>
        <strain evidence="6">ISE/inbred ISE</strain>
    </source>
</reference>
<feature type="domain" description="ShKT" evidence="5">
    <location>
        <begin position="119"/>
        <end position="159"/>
    </location>
</feature>
<dbReference type="FunFam" id="1.10.10.1940:FF:000002">
    <property type="entry name" value="PHAryngeal gland Toxin-related"/>
    <property type="match status" value="4"/>
</dbReference>
<dbReference type="InterPro" id="IPR003582">
    <property type="entry name" value="ShKT_dom"/>
</dbReference>
<evidence type="ECO:0000256" key="1">
    <source>
        <dbReference type="ARBA" id="ARBA00022729"/>
    </source>
</evidence>
<keyword evidence="2" id="KW-1015">Disulfide bond</keyword>
<comment type="caution">
    <text evidence="3">Lacks conserved residue(s) required for the propagation of feature annotation.</text>
</comment>
<feature type="chain" id="PRO_5004879125" evidence="4">
    <location>
        <begin position="37"/>
        <end position="321"/>
    </location>
</feature>
<feature type="signal peptide" evidence="4">
    <location>
        <begin position="1"/>
        <end position="36"/>
    </location>
</feature>
<evidence type="ECO:0000256" key="2">
    <source>
        <dbReference type="ARBA" id="ARBA00023157"/>
    </source>
</evidence>
<feature type="domain" description="ShKT" evidence="5">
    <location>
        <begin position="171"/>
        <end position="211"/>
    </location>
</feature>
<comment type="caution">
    <text evidence="6">The sequence shown here is derived from an EMBL/GenBank/DDBJ whole genome shotgun (WGS) entry which is preliminary data.</text>
</comment>
<dbReference type="PANTHER" id="PTHR46219">
    <property type="entry name" value="PROTEIN CBG11138"/>
    <property type="match status" value="1"/>
</dbReference>
<dbReference type="AlphaFoldDB" id="W6NDU1"/>
<dbReference type="PROSITE" id="PS51670">
    <property type="entry name" value="SHKT"/>
    <property type="match status" value="4"/>
</dbReference>
<dbReference type="EMBL" id="CAVP010056854">
    <property type="protein sequence ID" value="CDL94239.1"/>
    <property type="molecule type" value="Genomic_DNA"/>
</dbReference>
<gene>
    <name evidence="6" type="ORF">HCOI_00761800</name>
</gene>
<evidence type="ECO:0000313" key="6">
    <source>
        <dbReference type="EMBL" id="CDL94239.1"/>
    </source>
</evidence>
<feature type="domain" description="ShKT" evidence="5">
    <location>
        <begin position="223"/>
        <end position="263"/>
    </location>
</feature>
<keyword evidence="1 4" id="KW-0732">Signal</keyword>